<proteinExistence type="predicted"/>
<sequence length="61" mass="6853">MEWLRPLGPSIRLLITSPCYVESKLSRNDLPSFTDWLMVGCDQLNFLDSPMVVTPSSPVAQ</sequence>
<dbReference type="Proteomes" id="UP000427769">
    <property type="component" value="Chromosome"/>
</dbReference>
<accession>A0A5K7Z4V0</accession>
<organism evidence="1 2">
    <name type="scientific">Desulfosarcina widdelii</name>
    <dbReference type="NCBI Taxonomy" id="947919"/>
    <lineage>
        <taxon>Bacteria</taxon>
        <taxon>Pseudomonadati</taxon>
        <taxon>Thermodesulfobacteriota</taxon>
        <taxon>Desulfobacteria</taxon>
        <taxon>Desulfobacterales</taxon>
        <taxon>Desulfosarcinaceae</taxon>
        <taxon>Desulfosarcina</taxon>
    </lineage>
</organism>
<name>A0A5K7Z4V0_9BACT</name>
<evidence type="ECO:0000313" key="1">
    <source>
        <dbReference type="EMBL" id="BBO73484.1"/>
    </source>
</evidence>
<dbReference type="EMBL" id="AP021875">
    <property type="protein sequence ID" value="BBO73484.1"/>
    <property type="molecule type" value="Genomic_DNA"/>
</dbReference>
<dbReference type="AlphaFoldDB" id="A0A5K7Z4V0"/>
<keyword evidence="2" id="KW-1185">Reference proteome</keyword>
<gene>
    <name evidence="1" type="ORF">DSCW_09010</name>
</gene>
<dbReference type="KEGG" id="dwd:DSCW_09010"/>
<evidence type="ECO:0000313" key="2">
    <source>
        <dbReference type="Proteomes" id="UP000427769"/>
    </source>
</evidence>
<protein>
    <submittedName>
        <fullName evidence="1">Uncharacterized protein</fullName>
    </submittedName>
</protein>
<reference evidence="1 2" key="1">
    <citation type="submission" date="2019-11" db="EMBL/GenBank/DDBJ databases">
        <title>Comparative genomics of hydrocarbon-degrading Desulfosarcina strains.</title>
        <authorList>
            <person name="Watanabe M."/>
            <person name="Kojima H."/>
            <person name="Fukui M."/>
        </authorList>
    </citation>
    <scope>NUCLEOTIDE SEQUENCE [LARGE SCALE GENOMIC DNA]</scope>
    <source>
        <strain evidence="1 2">PP31</strain>
    </source>
</reference>